<protein>
    <submittedName>
        <fullName evidence="1">Uncharacterized protein</fullName>
    </submittedName>
</protein>
<comment type="caution">
    <text evidence="1">The sequence shown here is derived from an EMBL/GenBank/DDBJ whole genome shotgun (WGS) entry which is preliminary data.</text>
</comment>
<gene>
    <name evidence="1" type="ORF">CLOSYM_03877</name>
</gene>
<accession>A0ABC9TT52</accession>
<sequence>MRAGAGINRACFFVVTCVRGVQLSFIHKNETFTEFVRKK</sequence>
<dbReference type="AlphaFoldDB" id="A0ABC9TT52"/>
<evidence type="ECO:0000313" key="2">
    <source>
        <dbReference type="Proteomes" id="UP000016491"/>
    </source>
</evidence>
<dbReference type="Proteomes" id="UP000016491">
    <property type="component" value="Unassembled WGS sequence"/>
</dbReference>
<name>A0ABC9TT52_CLOSY</name>
<evidence type="ECO:0000313" key="1">
    <source>
        <dbReference type="EMBL" id="ERI74568.1"/>
    </source>
</evidence>
<dbReference type="EMBL" id="AWSU01000316">
    <property type="protein sequence ID" value="ERI74568.1"/>
    <property type="molecule type" value="Genomic_DNA"/>
</dbReference>
<proteinExistence type="predicted"/>
<organism evidence="1 2">
    <name type="scientific">[Clostridium] symbiosum ATCC 14940</name>
    <dbReference type="NCBI Taxonomy" id="411472"/>
    <lineage>
        <taxon>Bacteria</taxon>
        <taxon>Bacillati</taxon>
        <taxon>Bacillota</taxon>
        <taxon>Clostridia</taxon>
        <taxon>Lachnospirales</taxon>
        <taxon>Lachnospiraceae</taxon>
        <taxon>Otoolea</taxon>
    </lineage>
</organism>
<reference evidence="1 2" key="1">
    <citation type="submission" date="2013-07" db="EMBL/GenBank/DDBJ databases">
        <authorList>
            <person name="Weinstock G."/>
            <person name="Sodergren E."/>
            <person name="Wylie T."/>
            <person name="Fulton L."/>
            <person name="Fulton R."/>
            <person name="Fronick C."/>
            <person name="O'Laughlin M."/>
            <person name="Godfrey J."/>
            <person name="Miner T."/>
            <person name="Herter B."/>
            <person name="Appelbaum E."/>
            <person name="Cordes M."/>
            <person name="Lek S."/>
            <person name="Wollam A."/>
            <person name="Pepin K.H."/>
            <person name="Palsikar V.B."/>
            <person name="Mitreva M."/>
            <person name="Wilson R.K."/>
        </authorList>
    </citation>
    <scope>NUCLEOTIDE SEQUENCE [LARGE SCALE GENOMIC DNA]</scope>
    <source>
        <strain evidence="1 2">ATCC 14940</strain>
    </source>
</reference>